<dbReference type="InterPro" id="IPR054289">
    <property type="entry name" value="DUF7025"/>
</dbReference>
<organism evidence="6 7">
    <name type="scientific">Cercospora berteroae</name>
    <dbReference type="NCBI Taxonomy" id="357750"/>
    <lineage>
        <taxon>Eukaryota</taxon>
        <taxon>Fungi</taxon>
        <taxon>Dikarya</taxon>
        <taxon>Ascomycota</taxon>
        <taxon>Pezizomycotina</taxon>
        <taxon>Dothideomycetes</taxon>
        <taxon>Dothideomycetidae</taxon>
        <taxon>Mycosphaerellales</taxon>
        <taxon>Mycosphaerellaceae</taxon>
        <taxon>Cercospora</taxon>
    </lineage>
</organism>
<evidence type="ECO:0000259" key="5">
    <source>
        <dbReference type="SMART" id="SM00382"/>
    </source>
</evidence>
<comment type="caution">
    <text evidence="6">The sequence shown here is derived from an EMBL/GenBank/DDBJ whole genome shotgun (WGS) entry which is preliminary data.</text>
</comment>
<dbReference type="PRINTS" id="PR00622">
    <property type="entry name" value="HISTONEH3"/>
</dbReference>
<feature type="compositionally biased region" description="Polar residues" evidence="4">
    <location>
        <begin position="1"/>
        <end position="10"/>
    </location>
</feature>
<dbReference type="InterPro" id="IPR027417">
    <property type="entry name" value="P-loop_NTPase"/>
</dbReference>
<comment type="subcellular location">
    <subcellularLocation>
        <location evidence="1">Chromosome</location>
    </subcellularLocation>
</comment>
<dbReference type="OrthoDB" id="10042665at2759"/>
<dbReference type="GO" id="GO:0005524">
    <property type="term" value="F:ATP binding"/>
    <property type="evidence" value="ECO:0007669"/>
    <property type="project" value="InterPro"/>
</dbReference>
<keyword evidence="3" id="KW-0544">Nucleosome core</keyword>
<evidence type="ECO:0000256" key="4">
    <source>
        <dbReference type="SAM" id="MobiDB-lite"/>
    </source>
</evidence>
<dbReference type="GO" id="GO:0003677">
    <property type="term" value="F:DNA binding"/>
    <property type="evidence" value="ECO:0007669"/>
    <property type="project" value="InterPro"/>
</dbReference>
<dbReference type="EMBL" id="PNEN01000521">
    <property type="protein sequence ID" value="PPJ56247.1"/>
    <property type="molecule type" value="Genomic_DNA"/>
</dbReference>
<dbReference type="InterPro" id="IPR003959">
    <property type="entry name" value="ATPase_AAA_core"/>
</dbReference>
<dbReference type="PANTHER" id="PTHR46411">
    <property type="entry name" value="FAMILY ATPASE, PUTATIVE-RELATED"/>
    <property type="match status" value="1"/>
</dbReference>
<dbReference type="PANTHER" id="PTHR46411:SF2">
    <property type="entry name" value="AAA+ ATPASE DOMAIN-CONTAINING PROTEIN"/>
    <property type="match status" value="1"/>
</dbReference>
<feature type="region of interest" description="Disordered" evidence="4">
    <location>
        <begin position="1"/>
        <end position="44"/>
    </location>
</feature>
<dbReference type="GO" id="GO:0000786">
    <property type="term" value="C:nucleosome"/>
    <property type="evidence" value="ECO:0007669"/>
    <property type="project" value="UniProtKB-KW"/>
</dbReference>
<dbReference type="InterPro" id="IPR000164">
    <property type="entry name" value="Histone_H3/CENP-A"/>
</dbReference>
<dbReference type="InterPro" id="IPR003593">
    <property type="entry name" value="AAA+_ATPase"/>
</dbReference>
<dbReference type="Proteomes" id="UP000237631">
    <property type="component" value="Unassembled WGS sequence"/>
</dbReference>
<dbReference type="STRING" id="357750.A0A2S6C933"/>
<dbReference type="SMART" id="SM00382">
    <property type="entry name" value="AAA"/>
    <property type="match status" value="1"/>
</dbReference>
<reference evidence="7" key="1">
    <citation type="journal article" date="2017" name="bioRxiv">
        <title>Conservation of a gene cluster reveals novel cercosporin biosynthetic mechanisms and extends production to the genus Colletotrichum.</title>
        <authorList>
            <person name="de Jonge R."/>
            <person name="Ebert M.K."/>
            <person name="Huitt-Roehl C.R."/>
            <person name="Pal P."/>
            <person name="Suttle J.C."/>
            <person name="Spanner R.E."/>
            <person name="Neubauer J.D."/>
            <person name="Jurick W.M.II."/>
            <person name="Stott K.A."/>
            <person name="Secor G.A."/>
            <person name="Thomma B.P.H.J."/>
            <person name="Van de Peer Y."/>
            <person name="Townsend C.A."/>
            <person name="Bolton M.D."/>
        </authorList>
    </citation>
    <scope>NUCLEOTIDE SEQUENCE [LARGE SCALE GENOMIC DNA]</scope>
    <source>
        <strain evidence="7">CBS538.71</strain>
    </source>
</reference>
<accession>A0A2S6C933</accession>
<keyword evidence="2" id="KW-0158">Chromosome</keyword>
<dbReference type="GO" id="GO:0016887">
    <property type="term" value="F:ATP hydrolysis activity"/>
    <property type="evidence" value="ECO:0007669"/>
    <property type="project" value="InterPro"/>
</dbReference>
<gene>
    <name evidence="6" type="ORF">CBER1_06376</name>
</gene>
<keyword evidence="3" id="KW-0238">DNA-binding</keyword>
<proteinExistence type="predicted"/>
<dbReference type="GO" id="GO:0030527">
    <property type="term" value="F:structural constituent of chromatin"/>
    <property type="evidence" value="ECO:0007669"/>
    <property type="project" value="InterPro"/>
</dbReference>
<dbReference type="Gene3D" id="3.40.50.300">
    <property type="entry name" value="P-loop containing nucleotide triphosphate hydrolases"/>
    <property type="match status" value="1"/>
</dbReference>
<protein>
    <recommendedName>
        <fullName evidence="5">AAA+ ATPase domain-containing protein</fullName>
    </recommendedName>
</protein>
<evidence type="ECO:0000313" key="6">
    <source>
        <dbReference type="EMBL" id="PPJ56247.1"/>
    </source>
</evidence>
<evidence type="ECO:0000256" key="1">
    <source>
        <dbReference type="ARBA" id="ARBA00004286"/>
    </source>
</evidence>
<sequence>MAQTKQTARKSTGGKAPRKVLASSSCGRRTADGAIVDNPDLNEEEQQKLKEIEEGEMQASLKHIDKKHTEQGKVFYTETVDEEVPDQVNWWSQFALCLVRHMSHDNRYVQKTSLQVNSQHLKDILRDTIDSFPGISFHTKEIAIDAPYRVLFHYKDELEAAGEKLEDEDAIAHLDLLLEFIHEEFKDAIEESDNLREQGLMSYEHLWTIFRPGDLIYGTVLGQPRAFRLNSYQYVCGNFPGLQLSTEFVDFDGEDFGTRDGAQFVAAFGGAQRIDGLEAFPMKFHSAPEDVQKQLVARGRRFEELAGMHFKRYASIALEHTPCGLSRYNVDGRVVVDVKTYHRLNANRAFTVSAFKSAEDKRKKRRRANNNEHNYDYDDYDYDYDDGNEDIGTELVPIDVLDVDPMTDDQCLLANAMVRGFSFTEKRWFEFFVDKLLPPAWNTNCFDQLVLPSAQKDLVQALVANHVQQRSDFDDIVKRKGKGLILVLHGPPGVGKTLTAETVAEFCKRPLYMVSSGDLGTDSERLDERLTKILDMASTWKAVLLIDEADVFLERRSLHDMERNSLVSIFLRVLEYYEGILFLTSNRVNTFDDAFKSRIHVPLKYNDLTVDSRTKIWKHFLREEDAIDDEGCRALAQADINGRQIKNVIRTAKSLAQFKGEKLDREKLQQVITIQEEFESELDNVGWDKVKKAPEQIVNGVNGH</sequence>
<dbReference type="Pfam" id="PF00004">
    <property type="entry name" value="AAA"/>
    <property type="match status" value="1"/>
</dbReference>
<evidence type="ECO:0000256" key="2">
    <source>
        <dbReference type="ARBA" id="ARBA00022454"/>
    </source>
</evidence>
<dbReference type="SUPFAM" id="SSF52540">
    <property type="entry name" value="P-loop containing nucleoside triphosphate hydrolases"/>
    <property type="match status" value="1"/>
</dbReference>
<dbReference type="CDD" id="cd19481">
    <property type="entry name" value="RecA-like_protease"/>
    <property type="match status" value="1"/>
</dbReference>
<evidence type="ECO:0000256" key="3">
    <source>
        <dbReference type="ARBA" id="ARBA00023269"/>
    </source>
</evidence>
<evidence type="ECO:0000313" key="7">
    <source>
        <dbReference type="Proteomes" id="UP000237631"/>
    </source>
</evidence>
<name>A0A2S6C933_9PEZI</name>
<dbReference type="Pfam" id="PF22942">
    <property type="entry name" value="DUF7025"/>
    <property type="match status" value="1"/>
</dbReference>
<keyword evidence="7" id="KW-1185">Reference proteome</keyword>
<feature type="domain" description="AAA+ ATPase" evidence="5">
    <location>
        <begin position="482"/>
        <end position="607"/>
    </location>
</feature>
<dbReference type="AlphaFoldDB" id="A0A2S6C933"/>